<dbReference type="GO" id="GO:0019748">
    <property type="term" value="P:secondary metabolic process"/>
    <property type="evidence" value="ECO:0007669"/>
    <property type="project" value="TreeGrafter"/>
</dbReference>
<dbReference type="GO" id="GO:0005737">
    <property type="term" value="C:cytoplasm"/>
    <property type="evidence" value="ECO:0007669"/>
    <property type="project" value="TreeGrafter"/>
</dbReference>
<accession>A0A1A0QZ80</accession>
<name>A0A1A0QZ80_MYCPR</name>
<dbReference type="Gene3D" id="3.20.20.140">
    <property type="entry name" value="Metal-dependent hydrolases"/>
    <property type="match status" value="1"/>
</dbReference>
<evidence type="ECO:0000313" key="3">
    <source>
        <dbReference type="EMBL" id="OBB27223.1"/>
    </source>
</evidence>
<reference evidence="4" key="1">
    <citation type="submission" date="2016-06" db="EMBL/GenBank/DDBJ databases">
        <authorList>
            <person name="Sutton G."/>
            <person name="Brinkac L."/>
            <person name="Sanka R."/>
            <person name="Adams M."/>
            <person name="Lau E."/>
            <person name="Mehaffy C."/>
            <person name="Tameris M."/>
            <person name="Hatherill M."/>
            <person name="Hanekom W."/>
            <person name="Mahomed H."/>
            <person name="Mcshane H."/>
        </authorList>
    </citation>
    <scope>NUCLEOTIDE SEQUENCE [LARGE SCALE GENOMIC DNA]</scope>
    <source>
        <strain evidence="4">852002-51209_SCH5440388</strain>
    </source>
</reference>
<keyword evidence="1" id="KW-0456">Lyase</keyword>
<feature type="domain" description="Amidohydrolase-related" evidence="2">
    <location>
        <begin position="116"/>
        <end position="376"/>
    </location>
</feature>
<organism evidence="3 4">
    <name type="scientific">Mycolicibacterium peregrinum</name>
    <name type="common">Mycobacterium peregrinum</name>
    <dbReference type="NCBI Taxonomy" id="43304"/>
    <lineage>
        <taxon>Bacteria</taxon>
        <taxon>Bacillati</taxon>
        <taxon>Actinomycetota</taxon>
        <taxon>Actinomycetes</taxon>
        <taxon>Mycobacteriales</taxon>
        <taxon>Mycobacteriaceae</taxon>
        <taxon>Mycolicibacterium</taxon>
    </lineage>
</organism>
<gene>
    <name evidence="3" type="ORF">A5792_25815</name>
</gene>
<dbReference type="AlphaFoldDB" id="A0A1A0QZ80"/>
<sequence>MAPLELWGEVFGEEIARRINEVGFDILTRTRANSLSVPGLEGDTTAINQESVWQLKGATAPSAIDLRRRPAVLDEMEISRQLVFPTFGLFALILVNDPNAPAWLGFDAQKFDGRAIGRQAVDAHNKWAAEITRSTSNRVRPVGIVMTDAPAESIVEQAKWAIEQGIRALMIPANVPPAGASPAHPQLDPFWRLAAEADVPVTIHLGTDSGFISSSAWSQGVEIFHPSDKSSIELPIEPYRATNIHYCAENMVSTMVLGGVFERHPALRFGAIELAAGWAGPLADRLDVWADTMFKSRLKDTLSLRPSEYLARNVRVTPFYFEPLGRYYEQHTNVWPMYCYATDFPHVEGGKDSRTVLTKALSSAPQSAVEQFFNTNGELLLPA</sequence>
<dbReference type="EMBL" id="LZSO01000031">
    <property type="protein sequence ID" value="OBB27223.1"/>
    <property type="molecule type" value="Genomic_DNA"/>
</dbReference>
<dbReference type="InterPro" id="IPR006680">
    <property type="entry name" value="Amidohydro-rel"/>
</dbReference>
<proteinExistence type="predicted"/>
<dbReference type="SUPFAM" id="SSF51556">
    <property type="entry name" value="Metallo-dependent hydrolases"/>
    <property type="match status" value="1"/>
</dbReference>
<dbReference type="Proteomes" id="UP000093902">
    <property type="component" value="Unassembled WGS sequence"/>
</dbReference>
<protein>
    <recommendedName>
        <fullName evidence="2">Amidohydrolase-related domain-containing protein</fullName>
    </recommendedName>
</protein>
<evidence type="ECO:0000259" key="2">
    <source>
        <dbReference type="Pfam" id="PF04909"/>
    </source>
</evidence>
<dbReference type="GO" id="GO:0016831">
    <property type="term" value="F:carboxy-lyase activity"/>
    <property type="evidence" value="ECO:0007669"/>
    <property type="project" value="InterPro"/>
</dbReference>
<dbReference type="Pfam" id="PF04909">
    <property type="entry name" value="Amidohydro_2"/>
    <property type="match status" value="1"/>
</dbReference>
<dbReference type="PANTHER" id="PTHR21240:SF28">
    <property type="entry name" value="ISO-OROTATE DECARBOXYLASE (EUROFUNG)"/>
    <property type="match status" value="1"/>
</dbReference>
<dbReference type="PANTHER" id="PTHR21240">
    <property type="entry name" value="2-AMINO-3-CARBOXYLMUCONATE-6-SEMIALDEHYDE DECARBOXYLASE"/>
    <property type="match status" value="1"/>
</dbReference>
<dbReference type="InterPro" id="IPR032466">
    <property type="entry name" value="Metal_Hydrolase"/>
</dbReference>
<evidence type="ECO:0000313" key="4">
    <source>
        <dbReference type="Proteomes" id="UP000093902"/>
    </source>
</evidence>
<dbReference type="GO" id="GO:0016787">
    <property type="term" value="F:hydrolase activity"/>
    <property type="evidence" value="ECO:0007669"/>
    <property type="project" value="InterPro"/>
</dbReference>
<dbReference type="InterPro" id="IPR032465">
    <property type="entry name" value="ACMSD"/>
</dbReference>
<comment type="caution">
    <text evidence="3">The sequence shown here is derived from an EMBL/GenBank/DDBJ whole genome shotgun (WGS) entry which is preliminary data.</text>
</comment>
<evidence type="ECO:0000256" key="1">
    <source>
        <dbReference type="ARBA" id="ARBA00023239"/>
    </source>
</evidence>